<organism evidence="2 3">
    <name type="scientific">Saccharothrix carnea</name>
    <dbReference type="NCBI Taxonomy" id="1280637"/>
    <lineage>
        <taxon>Bacteria</taxon>
        <taxon>Bacillati</taxon>
        <taxon>Actinomycetota</taxon>
        <taxon>Actinomycetes</taxon>
        <taxon>Pseudonocardiales</taxon>
        <taxon>Pseudonocardiaceae</taxon>
        <taxon>Saccharothrix</taxon>
    </lineage>
</organism>
<dbReference type="RefSeq" id="WP_106615808.1">
    <property type="nucleotide sequence ID" value="NZ_PYAX01000004.1"/>
</dbReference>
<name>A0A2P8ICH1_SACCR</name>
<feature type="compositionally biased region" description="Basic and acidic residues" evidence="1">
    <location>
        <begin position="72"/>
        <end position="85"/>
    </location>
</feature>
<evidence type="ECO:0000313" key="3">
    <source>
        <dbReference type="Proteomes" id="UP000241118"/>
    </source>
</evidence>
<dbReference type="AlphaFoldDB" id="A0A2P8ICH1"/>
<accession>A0A2P8ICH1</accession>
<feature type="region of interest" description="Disordered" evidence="1">
    <location>
        <begin position="64"/>
        <end position="85"/>
    </location>
</feature>
<keyword evidence="3" id="KW-1185">Reference proteome</keyword>
<evidence type="ECO:0000313" key="2">
    <source>
        <dbReference type="EMBL" id="PSL56140.1"/>
    </source>
</evidence>
<dbReference type="OrthoDB" id="3695714at2"/>
<sequence>MADERARPARGPMSEQQEELEPGWGTIHRGRAPENVGPQYTAPGGDGSFIDDEATAIADEAGSDHLLGPEDAAMHIEDEDGRPLE</sequence>
<evidence type="ECO:0008006" key="4">
    <source>
        <dbReference type="Google" id="ProtNLM"/>
    </source>
</evidence>
<dbReference type="EMBL" id="PYAX01000004">
    <property type="protein sequence ID" value="PSL56140.1"/>
    <property type="molecule type" value="Genomic_DNA"/>
</dbReference>
<comment type="caution">
    <text evidence="2">The sequence shown here is derived from an EMBL/GenBank/DDBJ whole genome shotgun (WGS) entry which is preliminary data.</text>
</comment>
<protein>
    <recommendedName>
        <fullName evidence="4">DUF5709 domain-containing protein</fullName>
    </recommendedName>
</protein>
<gene>
    <name evidence="2" type="ORF">B0I31_104431</name>
</gene>
<reference evidence="2 3" key="1">
    <citation type="submission" date="2018-03" db="EMBL/GenBank/DDBJ databases">
        <title>Genomic Encyclopedia of Type Strains, Phase III (KMG-III): the genomes of soil and plant-associated and newly described type strains.</title>
        <authorList>
            <person name="Whitman W."/>
        </authorList>
    </citation>
    <scope>NUCLEOTIDE SEQUENCE [LARGE SCALE GENOMIC DNA]</scope>
    <source>
        <strain evidence="2 3">CGMCC 4.7097</strain>
    </source>
</reference>
<proteinExistence type="predicted"/>
<evidence type="ECO:0000256" key="1">
    <source>
        <dbReference type="SAM" id="MobiDB-lite"/>
    </source>
</evidence>
<dbReference type="Proteomes" id="UP000241118">
    <property type="component" value="Unassembled WGS sequence"/>
</dbReference>
<feature type="region of interest" description="Disordered" evidence="1">
    <location>
        <begin position="1"/>
        <end position="47"/>
    </location>
</feature>